<accession>A0A813KSH2</accession>
<gene>
    <name evidence="1" type="ORF">PGLA2088_LOCUS38180</name>
</gene>
<evidence type="ECO:0000313" key="2">
    <source>
        <dbReference type="Proteomes" id="UP000626109"/>
    </source>
</evidence>
<reference evidence="1" key="1">
    <citation type="submission" date="2021-02" db="EMBL/GenBank/DDBJ databases">
        <authorList>
            <person name="Dougan E. K."/>
            <person name="Rhodes N."/>
            <person name="Thang M."/>
            <person name="Chan C."/>
        </authorList>
    </citation>
    <scope>NUCLEOTIDE SEQUENCE</scope>
</reference>
<dbReference type="AlphaFoldDB" id="A0A813KSH2"/>
<name>A0A813KSH2_POLGL</name>
<evidence type="ECO:0000313" key="1">
    <source>
        <dbReference type="EMBL" id="CAE8714776.1"/>
    </source>
</evidence>
<sequence>MSMKGCRHFQENASSQPKYPAYVEAKAALAAVASSLSENDAAEADRQPLLWLFAMPRRVSKMPCESFAVTLRCTDGNRNWVQRSRSFVRSSGAGCRLLEDLRLQLLPRDGLLEQQKTTRAVRDPGG</sequence>
<comment type="caution">
    <text evidence="1">The sequence shown here is derived from an EMBL/GenBank/DDBJ whole genome shotgun (WGS) entry which is preliminary data.</text>
</comment>
<organism evidence="1 2">
    <name type="scientific">Polarella glacialis</name>
    <name type="common">Dinoflagellate</name>
    <dbReference type="NCBI Taxonomy" id="89957"/>
    <lineage>
        <taxon>Eukaryota</taxon>
        <taxon>Sar</taxon>
        <taxon>Alveolata</taxon>
        <taxon>Dinophyceae</taxon>
        <taxon>Suessiales</taxon>
        <taxon>Suessiaceae</taxon>
        <taxon>Polarella</taxon>
    </lineage>
</organism>
<dbReference type="Proteomes" id="UP000626109">
    <property type="component" value="Unassembled WGS sequence"/>
</dbReference>
<proteinExistence type="predicted"/>
<protein>
    <submittedName>
        <fullName evidence="1">Uncharacterized protein</fullName>
    </submittedName>
</protein>
<dbReference type="EMBL" id="CAJNNW010032675">
    <property type="protein sequence ID" value="CAE8714776.1"/>
    <property type="molecule type" value="Genomic_DNA"/>
</dbReference>